<reference evidence="7 8" key="1">
    <citation type="submission" date="2019-03" db="EMBL/GenBank/DDBJ databases">
        <title>Genomic Encyclopedia of Type Strains, Phase IV (KMG-IV): sequencing the most valuable type-strain genomes for metagenomic binning, comparative biology and taxonomic classification.</title>
        <authorList>
            <person name="Goeker M."/>
        </authorList>
    </citation>
    <scope>NUCLEOTIDE SEQUENCE [LARGE SCALE GENOMIC DNA]</scope>
    <source>
        <strain evidence="7 8">DSM 21100</strain>
    </source>
</reference>
<evidence type="ECO:0000256" key="1">
    <source>
        <dbReference type="ARBA" id="ARBA00009741"/>
    </source>
</evidence>
<sequence>MGGNYIEVIFTLPQPGSIQQDLLIAGLGEAGYESFLETEEGFNAYIRQEAFSDGLLQAAIREVPGDSLGYEIKLVEARNWNQVWESNFTPVVIGDTCRIRASFHEPDPSVPLEIQIDPKMAFGTGHHETTWLMASWLLELSLPHKKVLDMGCGTGVLAILAAKTGASQVFAADIDPVCVESTVENATLNEVPVQPLLSDIDALPYSGFDLILANINRNVLLDHLPFYAEKLNDGATLLLSGFYQGADLEAIRDRAGECGLTFTETRSRNKWAAAQFRK</sequence>
<dbReference type="SUPFAM" id="SSF53335">
    <property type="entry name" value="S-adenosyl-L-methionine-dependent methyltransferases"/>
    <property type="match status" value="1"/>
</dbReference>
<dbReference type="PANTHER" id="PTHR43648">
    <property type="entry name" value="ELECTRON TRANSFER FLAVOPROTEIN BETA SUBUNIT LYSINE METHYLTRANSFERASE"/>
    <property type="match status" value="1"/>
</dbReference>
<dbReference type="HAMAP" id="MF_00735">
    <property type="entry name" value="Methyltr_PrmA"/>
    <property type="match status" value="1"/>
</dbReference>
<evidence type="ECO:0000313" key="8">
    <source>
        <dbReference type="Proteomes" id="UP000295807"/>
    </source>
</evidence>
<dbReference type="RefSeq" id="WP_132130171.1">
    <property type="nucleotide sequence ID" value="NZ_CP042432.1"/>
</dbReference>
<comment type="similarity">
    <text evidence="1 6">Belongs to the methyltransferase superfamily. PrmA family.</text>
</comment>
<evidence type="ECO:0000256" key="6">
    <source>
        <dbReference type="HAMAP-Rule" id="MF_00735"/>
    </source>
</evidence>
<feature type="binding site" evidence="6">
    <location>
        <position position="151"/>
    </location>
    <ligand>
        <name>S-adenosyl-L-methionine</name>
        <dbReference type="ChEBI" id="CHEBI:59789"/>
    </ligand>
</feature>
<comment type="catalytic activity">
    <reaction evidence="6">
        <text>L-lysyl-[protein] + 3 S-adenosyl-L-methionine = N(6),N(6),N(6)-trimethyl-L-lysyl-[protein] + 3 S-adenosyl-L-homocysteine + 3 H(+)</text>
        <dbReference type="Rhea" id="RHEA:54192"/>
        <dbReference type="Rhea" id="RHEA-COMP:9752"/>
        <dbReference type="Rhea" id="RHEA-COMP:13826"/>
        <dbReference type="ChEBI" id="CHEBI:15378"/>
        <dbReference type="ChEBI" id="CHEBI:29969"/>
        <dbReference type="ChEBI" id="CHEBI:57856"/>
        <dbReference type="ChEBI" id="CHEBI:59789"/>
        <dbReference type="ChEBI" id="CHEBI:61961"/>
    </reaction>
</comment>
<keyword evidence="8" id="KW-1185">Reference proteome</keyword>
<dbReference type="PANTHER" id="PTHR43648:SF1">
    <property type="entry name" value="ELECTRON TRANSFER FLAVOPROTEIN BETA SUBUNIT LYSINE METHYLTRANSFERASE"/>
    <property type="match status" value="1"/>
</dbReference>
<dbReference type="OrthoDB" id="9785995at2"/>
<gene>
    <name evidence="6" type="primary">prmA</name>
    <name evidence="7" type="ORF">EDD80_11227</name>
</gene>
<evidence type="ECO:0000256" key="3">
    <source>
        <dbReference type="ARBA" id="ARBA00022603"/>
    </source>
</evidence>
<dbReference type="GO" id="GO:0005737">
    <property type="term" value="C:cytoplasm"/>
    <property type="evidence" value="ECO:0007669"/>
    <property type="project" value="UniProtKB-SubCell"/>
</dbReference>
<evidence type="ECO:0000256" key="5">
    <source>
        <dbReference type="ARBA" id="ARBA00022691"/>
    </source>
</evidence>
<keyword evidence="7" id="KW-0689">Ribosomal protein</keyword>
<dbReference type="InterPro" id="IPR004498">
    <property type="entry name" value="Ribosomal_PrmA_MeTrfase"/>
</dbReference>
<keyword evidence="3 6" id="KW-0489">Methyltransferase</keyword>
<dbReference type="AlphaFoldDB" id="A0A4R3KMP2"/>
<dbReference type="EMBL" id="SMAD01000012">
    <property type="protein sequence ID" value="TCS85454.1"/>
    <property type="molecule type" value="Genomic_DNA"/>
</dbReference>
<evidence type="ECO:0000256" key="4">
    <source>
        <dbReference type="ARBA" id="ARBA00022679"/>
    </source>
</evidence>
<comment type="subcellular location">
    <subcellularLocation>
        <location evidence="6">Cytoplasm</location>
    </subcellularLocation>
</comment>
<dbReference type="InterPro" id="IPR029063">
    <property type="entry name" value="SAM-dependent_MTases_sf"/>
</dbReference>
<feature type="binding site" evidence="6">
    <location>
        <position position="173"/>
    </location>
    <ligand>
        <name>S-adenosyl-L-methionine</name>
        <dbReference type="ChEBI" id="CHEBI:59789"/>
    </ligand>
</feature>
<keyword evidence="5 6" id="KW-0949">S-adenosyl-L-methionine</keyword>
<accession>A0A4R3KMP2</accession>
<name>A0A4R3KMP2_9SPHI</name>
<keyword evidence="4 6" id="KW-0808">Transferase</keyword>
<dbReference type="GO" id="GO:0008276">
    <property type="term" value="F:protein methyltransferase activity"/>
    <property type="evidence" value="ECO:0007669"/>
    <property type="project" value="UniProtKB-UniRule"/>
</dbReference>
<comment type="function">
    <text evidence="6">Methylates ribosomal protein L11.</text>
</comment>
<protein>
    <recommendedName>
        <fullName evidence="6">Ribosomal protein L11 methyltransferase</fullName>
        <shortName evidence="6">L11 Mtase</shortName>
        <ecNumber evidence="6">2.1.1.-</ecNumber>
    </recommendedName>
</protein>
<dbReference type="CDD" id="cd02440">
    <property type="entry name" value="AdoMet_MTases"/>
    <property type="match status" value="1"/>
</dbReference>
<dbReference type="GO" id="GO:0005840">
    <property type="term" value="C:ribosome"/>
    <property type="evidence" value="ECO:0007669"/>
    <property type="project" value="UniProtKB-KW"/>
</dbReference>
<evidence type="ECO:0000256" key="2">
    <source>
        <dbReference type="ARBA" id="ARBA00022490"/>
    </source>
</evidence>
<dbReference type="Pfam" id="PF06325">
    <property type="entry name" value="PrmA"/>
    <property type="match status" value="1"/>
</dbReference>
<dbReference type="GO" id="GO:0032259">
    <property type="term" value="P:methylation"/>
    <property type="evidence" value="ECO:0007669"/>
    <property type="project" value="UniProtKB-KW"/>
</dbReference>
<keyword evidence="7" id="KW-0687">Ribonucleoprotein</keyword>
<evidence type="ECO:0000313" key="7">
    <source>
        <dbReference type="EMBL" id="TCS85454.1"/>
    </source>
</evidence>
<dbReference type="NCBIfam" id="NF001785">
    <property type="entry name" value="PRK00517.2-2"/>
    <property type="match status" value="1"/>
</dbReference>
<comment type="caution">
    <text evidence="7">The sequence shown here is derived from an EMBL/GenBank/DDBJ whole genome shotgun (WGS) entry which is preliminary data.</text>
</comment>
<organism evidence="7 8">
    <name type="scientific">Anseongella ginsenosidimutans</name>
    <dbReference type="NCBI Taxonomy" id="496056"/>
    <lineage>
        <taxon>Bacteria</taxon>
        <taxon>Pseudomonadati</taxon>
        <taxon>Bacteroidota</taxon>
        <taxon>Sphingobacteriia</taxon>
        <taxon>Sphingobacteriales</taxon>
        <taxon>Sphingobacteriaceae</taxon>
        <taxon>Anseongella</taxon>
    </lineage>
</organism>
<dbReference type="Gene3D" id="3.40.50.150">
    <property type="entry name" value="Vaccinia Virus protein VP39"/>
    <property type="match status" value="1"/>
</dbReference>
<dbReference type="InterPro" id="IPR050078">
    <property type="entry name" value="Ribosomal_L11_MeTrfase_PrmA"/>
</dbReference>
<keyword evidence="2 6" id="KW-0963">Cytoplasm</keyword>
<feature type="binding site" evidence="6">
    <location>
        <position position="130"/>
    </location>
    <ligand>
        <name>S-adenosyl-L-methionine</name>
        <dbReference type="ChEBI" id="CHEBI:59789"/>
    </ligand>
</feature>
<dbReference type="EC" id="2.1.1.-" evidence="6"/>
<proteinExistence type="inferred from homology"/>
<feature type="binding site" evidence="6">
    <location>
        <position position="214"/>
    </location>
    <ligand>
        <name>S-adenosyl-L-methionine</name>
        <dbReference type="ChEBI" id="CHEBI:59789"/>
    </ligand>
</feature>
<dbReference type="Proteomes" id="UP000295807">
    <property type="component" value="Unassembled WGS sequence"/>
</dbReference>